<evidence type="ECO:0000313" key="2">
    <source>
        <dbReference type="EMBL" id="KAK0652326.1"/>
    </source>
</evidence>
<evidence type="ECO:0000313" key="3">
    <source>
        <dbReference type="Proteomes" id="UP001174936"/>
    </source>
</evidence>
<reference evidence="2" key="1">
    <citation type="submission" date="2023-06" db="EMBL/GenBank/DDBJ databases">
        <title>Genome-scale phylogeny and comparative genomics of the fungal order Sordariales.</title>
        <authorList>
            <consortium name="Lawrence Berkeley National Laboratory"/>
            <person name="Hensen N."/>
            <person name="Bonometti L."/>
            <person name="Westerberg I."/>
            <person name="Brannstrom I.O."/>
            <person name="Guillou S."/>
            <person name="Cros-Aarteil S."/>
            <person name="Calhoun S."/>
            <person name="Haridas S."/>
            <person name="Kuo A."/>
            <person name="Mondo S."/>
            <person name="Pangilinan J."/>
            <person name="Riley R."/>
            <person name="Labutti K."/>
            <person name="Andreopoulos B."/>
            <person name="Lipzen A."/>
            <person name="Chen C."/>
            <person name="Yanf M."/>
            <person name="Daum C."/>
            <person name="Ng V."/>
            <person name="Clum A."/>
            <person name="Steindorff A."/>
            <person name="Ohm R."/>
            <person name="Martin F."/>
            <person name="Silar P."/>
            <person name="Natvig D."/>
            <person name="Lalanne C."/>
            <person name="Gautier V."/>
            <person name="Ament-Velasquez S.L."/>
            <person name="Kruys A."/>
            <person name="Hutchinson M.I."/>
            <person name="Powell A.J."/>
            <person name="Barry K."/>
            <person name="Miller A.N."/>
            <person name="Grigoriev I.V."/>
            <person name="Debuchy R."/>
            <person name="Gladieux P."/>
            <person name="Thoren M.H."/>
            <person name="Johannesson H."/>
        </authorList>
    </citation>
    <scope>NUCLEOTIDE SEQUENCE</scope>
    <source>
        <strain evidence="2">SMH2532-1</strain>
    </source>
</reference>
<comment type="caution">
    <text evidence="2">The sequence shown here is derived from an EMBL/GenBank/DDBJ whole genome shotgun (WGS) entry which is preliminary data.</text>
</comment>
<keyword evidence="1" id="KW-0812">Transmembrane</keyword>
<name>A0AA40CUV4_9PEZI</name>
<evidence type="ECO:0000256" key="1">
    <source>
        <dbReference type="SAM" id="Phobius"/>
    </source>
</evidence>
<keyword evidence="3" id="KW-1185">Reference proteome</keyword>
<feature type="transmembrane region" description="Helical" evidence="1">
    <location>
        <begin position="12"/>
        <end position="41"/>
    </location>
</feature>
<dbReference type="EMBL" id="JAULSV010000002">
    <property type="protein sequence ID" value="KAK0652326.1"/>
    <property type="molecule type" value="Genomic_DNA"/>
</dbReference>
<dbReference type="AlphaFoldDB" id="A0AA40CUV4"/>
<proteinExistence type="predicted"/>
<sequence length="120" mass="13614">MVYLLDFNILPLLILTFTLPLYLKYIAWSTTAIATCIGLLLKGEYRNALRAFHVTLPKLPRHEPEPRPEMEREMSMTRMVVPPPGAYEEVDEEELMAELKSFEMGLAVPRHLLLGGTGGE</sequence>
<organism evidence="2 3">
    <name type="scientific">Cercophora newfieldiana</name>
    <dbReference type="NCBI Taxonomy" id="92897"/>
    <lineage>
        <taxon>Eukaryota</taxon>
        <taxon>Fungi</taxon>
        <taxon>Dikarya</taxon>
        <taxon>Ascomycota</taxon>
        <taxon>Pezizomycotina</taxon>
        <taxon>Sordariomycetes</taxon>
        <taxon>Sordariomycetidae</taxon>
        <taxon>Sordariales</taxon>
        <taxon>Lasiosphaeriaceae</taxon>
        <taxon>Cercophora</taxon>
    </lineage>
</organism>
<keyword evidence="1" id="KW-0472">Membrane</keyword>
<gene>
    <name evidence="2" type="ORF">B0T16DRAFT_490202</name>
</gene>
<dbReference type="Proteomes" id="UP001174936">
    <property type="component" value="Unassembled WGS sequence"/>
</dbReference>
<keyword evidence="1" id="KW-1133">Transmembrane helix</keyword>
<accession>A0AA40CUV4</accession>
<protein>
    <submittedName>
        <fullName evidence="2">Uncharacterized protein</fullName>
    </submittedName>
</protein>